<keyword evidence="3" id="KW-1185">Reference proteome</keyword>
<name>A0A6J2YBV3_SITOR</name>
<keyword evidence="1" id="KW-0472">Membrane</keyword>
<evidence type="ECO:0000313" key="4">
    <source>
        <dbReference type="RefSeq" id="XP_030760942.1"/>
    </source>
</evidence>
<dbReference type="InParanoid" id="A0A6J2YBV3"/>
<dbReference type="AlphaFoldDB" id="A0A6J2YBV3"/>
<evidence type="ECO:0000256" key="2">
    <source>
        <dbReference type="SAM" id="SignalP"/>
    </source>
</evidence>
<dbReference type="GeneID" id="115886052"/>
<proteinExistence type="predicted"/>
<accession>A0A6J2YBV3</accession>
<dbReference type="OrthoDB" id="8177818at2759"/>
<reference evidence="4" key="1">
    <citation type="submission" date="2025-08" db="UniProtKB">
        <authorList>
            <consortium name="RefSeq"/>
        </authorList>
    </citation>
    <scope>IDENTIFICATION</scope>
    <source>
        <tissue evidence="4">Gonads</tissue>
    </source>
</reference>
<organism evidence="3 4">
    <name type="scientific">Sitophilus oryzae</name>
    <name type="common">Rice weevil</name>
    <name type="synonym">Curculio oryzae</name>
    <dbReference type="NCBI Taxonomy" id="7048"/>
    <lineage>
        <taxon>Eukaryota</taxon>
        <taxon>Metazoa</taxon>
        <taxon>Ecdysozoa</taxon>
        <taxon>Arthropoda</taxon>
        <taxon>Hexapoda</taxon>
        <taxon>Insecta</taxon>
        <taxon>Pterygota</taxon>
        <taxon>Neoptera</taxon>
        <taxon>Endopterygota</taxon>
        <taxon>Coleoptera</taxon>
        <taxon>Polyphaga</taxon>
        <taxon>Cucujiformia</taxon>
        <taxon>Curculionidae</taxon>
        <taxon>Dryophthorinae</taxon>
        <taxon>Sitophilus</taxon>
    </lineage>
</organism>
<feature type="chain" id="PRO_5027050138" evidence="2">
    <location>
        <begin position="21"/>
        <end position="153"/>
    </location>
</feature>
<dbReference type="Proteomes" id="UP000504635">
    <property type="component" value="Unplaced"/>
</dbReference>
<evidence type="ECO:0000256" key="1">
    <source>
        <dbReference type="SAM" id="Phobius"/>
    </source>
</evidence>
<dbReference type="SUPFAM" id="SSF57302">
    <property type="entry name" value="Snake toxin-like"/>
    <property type="match status" value="1"/>
</dbReference>
<keyword evidence="2" id="KW-0732">Signal</keyword>
<protein>
    <submittedName>
        <fullName evidence="4">Uncharacterized protein LOC115886052</fullName>
    </submittedName>
</protein>
<gene>
    <name evidence="4" type="primary">LOC115886052</name>
</gene>
<feature type="transmembrane region" description="Helical" evidence="1">
    <location>
        <begin position="117"/>
        <end position="135"/>
    </location>
</feature>
<dbReference type="KEGG" id="soy:115886052"/>
<sequence>MIKHIVCVFVLLTFVYGISASNLTCYQCIKNNENEECGPEYLLPCPSSSDRCVIHFTKTKNSFVVKRECGLAPCAFDDEMAVRGLGMNCDRSRKEYFCTSCCKENGCNRNSATTIKLHNVLIFFTIAFICILNLFRDFIPPFVQSENMNNYKK</sequence>
<feature type="signal peptide" evidence="2">
    <location>
        <begin position="1"/>
        <end position="20"/>
    </location>
</feature>
<keyword evidence="1" id="KW-0812">Transmembrane</keyword>
<dbReference type="RefSeq" id="XP_030760942.1">
    <property type="nucleotide sequence ID" value="XM_030905082.1"/>
</dbReference>
<keyword evidence="1" id="KW-1133">Transmembrane helix</keyword>
<dbReference type="InterPro" id="IPR045860">
    <property type="entry name" value="Snake_toxin-like_sf"/>
</dbReference>
<evidence type="ECO:0000313" key="3">
    <source>
        <dbReference type="Proteomes" id="UP000504635"/>
    </source>
</evidence>